<protein>
    <submittedName>
        <fullName evidence="1">Uncharacterized protein</fullName>
    </submittedName>
</protein>
<organism evidence="1">
    <name type="scientific">hydrothermal vent metagenome</name>
    <dbReference type="NCBI Taxonomy" id="652676"/>
    <lineage>
        <taxon>unclassified sequences</taxon>
        <taxon>metagenomes</taxon>
        <taxon>ecological metagenomes</taxon>
    </lineage>
</organism>
<accession>A0A3B0RL78</accession>
<reference evidence="1" key="1">
    <citation type="submission" date="2018-06" db="EMBL/GenBank/DDBJ databases">
        <authorList>
            <person name="Zhirakovskaya E."/>
        </authorList>
    </citation>
    <scope>NUCLEOTIDE SEQUENCE</scope>
</reference>
<proteinExistence type="predicted"/>
<dbReference type="AlphaFoldDB" id="A0A3B0RL78"/>
<dbReference type="EMBL" id="UOED01000041">
    <property type="protein sequence ID" value="VAV88978.1"/>
    <property type="molecule type" value="Genomic_DNA"/>
</dbReference>
<gene>
    <name evidence="1" type="ORF">MNBD_ALPHA02-920</name>
</gene>
<sequence length="266" mass="30133">MHKFIFTTFSTMIIVALMSTSAVAVSEKASFLQNIQARLTAASSVKGRLIKVIVTKESKRVVVLTPSTISLSYGFLKQMKDVNQITMTLAHLTAHISLDYLARPPLPEDHIHMDNKKSLKDFITPKYPDESYVPEATGPFKAKDQDINIERPSYQNKNYDYAVNKAGIVEAEQELDVDKTTDKIIRRAGFCPSDYSRMLHYFYENPQLLLGNKHFVLDADQWPRIGAVDSRADPAEKCTAEQDALTRKYAPAFDQLMVRVRQALKK</sequence>
<evidence type="ECO:0000313" key="1">
    <source>
        <dbReference type="EMBL" id="VAV88978.1"/>
    </source>
</evidence>
<name>A0A3B0RL78_9ZZZZ</name>